<evidence type="ECO:0000313" key="10">
    <source>
        <dbReference type="Proteomes" id="UP001054889"/>
    </source>
</evidence>
<name>A0AAV5DZA2_ELECO</name>
<dbReference type="InterPro" id="IPR027417">
    <property type="entry name" value="P-loop_NTPase"/>
</dbReference>
<dbReference type="Pfam" id="PF00931">
    <property type="entry name" value="NB-ARC"/>
    <property type="match status" value="1"/>
</dbReference>
<gene>
    <name evidence="9" type="primary">gb02482</name>
    <name evidence="9" type="ORF">PR202_gb02482</name>
</gene>
<dbReference type="GO" id="GO:0006952">
    <property type="term" value="P:defense response"/>
    <property type="evidence" value="ECO:0007669"/>
    <property type="project" value="UniProtKB-KW"/>
</dbReference>
<evidence type="ECO:0000256" key="2">
    <source>
        <dbReference type="ARBA" id="ARBA00022614"/>
    </source>
</evidence>
<dbReference type="GO" id="GO:0005524">
    <property type="term" value="F:ATP binding"/>
    <property type="evidence" value="ECO:0007669"/>
    <property type="project" value="UniProtKB-KW"/>
</dbReference>
<dbReference type="SUPFAM" id="SSF52540">
    <property type="entry name" value="P-loop containing nucleoside triphosphate hydrolases"/>
    <property type="match status" value="1"/>
</dbReference>
<comment type="similarity">
    <text evidence="1">Belongs to the disease resistance NB-LRR family.</text>
</comment>
<organism evidence="9 10">
    <name type="scientific">Eleusine coracana subsp. coracana</name>
    <dbReference type="NCBI Taxonomy" id="191504"/>
    <lineage>
        <taxon>Eukaryota</taxon>
        <taxon>Viridiplantae</taxon>
        <taxon>Streptophyta</taxon>
        <taxon>Embryophyta</taxon>
        <taxon>Tracheophyta</taxon>
        <taxon>Spermatophyta</taxon>
        <taxon>Magnoliopsida</taxon>
        <taxon>Liliopsida</taxon>
        <taxon>Poales</taxon>
        <taxon>Poaceae</taxon>
        <taxon>PACMAD clade</taxon>
        <taxon>Chloridoideae</taxon>
        <taxon>Cynodonteae</taxon>
        <taxon>Eleusininae</taxon>
        <taxon>Eleusine</taxon>
    </lineage>
</organism>
<accession>A0AAV5DZA2</accession>
<feature type="domain" description="Disease resistance N-terminal" evidence="8">
    <location>
        <begin position="2"/>
        <end position="65"/>
    </location>
</feature>
<keyword evidence="3" id="KW-0677">Repeat</keyword>
<protein>
    <recommendedName>
        <fullName evidence="11">Disease resistance protein RGA3</fullName>
    </recommendedName>
</protein>
<keyword evidence="2" id="KW-0433">Leucine-rich repeat</keyword>
<dbReference type="PANTHER" id="PTHR36766">
    <property type="entry name" value="PLANT BROAD-SPECTRUM MILDEW RESISTANCE PROTEIN RPW8"/>
    <property type="match status" value="1"/>
</dbReference>
<keyword evidence="5" id="KW-0611">Plant defense</keyword>
<evidence type="ECO:0000259" key="7">
    <source>
        <dbReference type="Pfam" id="PF00931"/>
    </source>
</evidence>
<dbReference type="InterPro" id="IPR002182">
    <property type="entry name" value="NB-ARC"/>
</dbReference>
<evidence type="ECO:0000256" key="1">
    <source>
        <dbReference type="ARBA" id="ARBA00008894"/>
    </source>
</evidence>
<comment type="caution">
    <text evidence="9">The sequence shown here is derived from an EMBL/GenBank/DDBJ whole genome shotgun (WGS) entry which is preliminary data.</text>
</comment>
<dbReference type="Gene3D" id="3.40.50.300">
    <property type="entry name" value="P-loop containing nucleotide triphosphate hydrolases"/>
    <property type="match status" value="1"/>
</dbReference>
<dbReference type="Gene3D" id="1.20.5.4130">
    <property type="match status" value="1"/>
</dbReference>
<dbReference type="Proteomes" id="UP001054889">
    <property type="component" value="Unassembled WGS sequence"/>
</dbReference>
<evidence type="ECO:0008006" key="11">
    <source>
        <dbReference type="Google" id="ProtNLM"/>
    </source>
</evidence>
<evidence type="ECO:0000313" key="9">
    <source>
        <dbReference type="EMBL" id="GJN15561.1"/>
    </source>
</evidence>
<dbReference type="EMBL" id="BQKI01000072">
    <property type="protein sequence ID" value="GJN15561.1"/>
    <property type="molecule type" value="Genomic_DNA"/>
</dbReference>
<evidence type="ECO:0000256" key="3">
    <source>
        <dbReference type="ARBA" id="ARBA00022737"/>
    </source>
</evidence>
<feature type="domain" description="NB-ARC" evidence="7">
    <location>
        <begin position="144"/>
        <end position="257"/>
    </location>
</feature>
<dbReference type="PRINTS" id="PR00364">
    <property type="entry name" value="DISEASERSIST"/>
</dbReference>
<evidence type="ECO:0000259" key="8">
    <source>
        <dbReference type="Pfam" id="PF18052"/>
    </source>
</evidence>
<dbReference type="GO" id="GO:0043531">
    <property type="term" value="F:ADP binding"/>
    <property type="evidence" value="ECO:0007669"/>
    <property type="project" value="InterPro"/>
</dbReference>
<keyword evidence="4" id="KW-0547">Nucleotide-binding</keyword>
<dbReference type="InterPro" id="IPR041118">
    <property type="entry name" value="Rx_N"/>
</dbReference>
<dbReference type="AlphaFoldDB" id="A0AAV5DZA2"/>
<evidence type="ECO:0000256" key="4">
    <source>
        <dbReference type="ARBA" id="ARBA00022741"/>
    </source>
</evidence>
<proteinExistence type="inferred from homology"/>
<dbReference type="Pfam" id="PF18052">
    <property type="entry name" value="Rx_N"/>
    <property type="match status" value="1"/>
</dbReference>
<reference evidence="9" key="1">
    <citation type="journal article" date="2018" name="DNA Res.">
        <title>Multiple hybrid de novo genome assembly of finger millet, an orphan allotetraploid crop.</title>
        <authorList>
            <person name="Hatakeyama M."/>
            <person name="Aluri S."/>
            <person name="Balachadran M.T."/>
            <person name="Sivarajan S.R."/>
            <person name="Patrignani A."/>
            <person name="Gruter S."/>
            <person name="Poveda L."/>
            <person name="Shimizu-Inatsugi R."/>
            <person name="Baeten J."/>
            <person name="Francoijs K.J."/>
            <person name="Nataraja K.N."/>
            <person name="Reddy Y.A.N."/>
            <person name="Phadnis S."/>
            <person name="Ravikumar R.L."/>
            <person name="Schlapbach R."/>
            <person name="Sreeman S.M."/>
            <person name="Shimizu K.K."/>
        </authorList>
    </citation>
    <scope>NUCLEOTIDE SEQUENCE</scope>
</reference>
<evidence type="ECO:0000256" key="6">
    <source>
        <dbReference type="ARBA" id="ARBA00022840"/>
    </source>
</evidence>
<keyword evidence="6" id="KW-0067">ATP-binding</keyword>
<keyword evidence="10" id="KW-1185">Reference proteome</keyword>
<sequence length="273" mass="32052">MWGIDADRHKLQRQLLTVQCMLADAEVKAETNPAVRRWMKELKAIAYQADDVLDNIQYEGLRLEAQDGAACKIQRYFTLHGPFLFRLTVTRNLNRILKKFDELVLEVRMLGLVERMEVPQPLHQQVYSTLDESAEIFVRVHEKEMVVKLLLDQEENKKVQVLPIIGMAGLGKTTLAKMVYNDCRVQKHFELKMWHCVSENFRPTSILRSIIELATMEPCDLPDTIEMLRRRLQGVIGRKRFLLILDDVWNEEQQKWEDYLGRYYVHVLVGQEV</sequence>
<reference evidence="9" key="2">
    <citation type="submission" date="2021-12" db="EMBL/GenBank/DDBJ databases">
        <title>Resequencing data analysis of finger millet.</title>
        <authorList>
            <person name="Hatakeyama M."/>
            <person name="Aluri S."/>
            <person name="Balachadran M.T."/>
            <person name="Sivarajan S.R."/>
            <person name="Poveda L."/>
            <person name="Shimizu-Inatsugi R."/>
            <person name="Schlapbach R."/>
            <person name="Sreeman S.M."/>
            <person name="Shimizu K.K."/>
        </authorList>
    </citation>
    <scope>NUCLEOTIDE SEQUENCE</scope>
</reference>
<evidence type="ECO:0000256" key="5">
    <source>
        <dbReference type="ARBA" id="ARBA00022821"/>
    </source>
</evidence>
<dbReference type="PANTHER" id="PTHR36766:SF64">
    <property type="entry name" value="OS12G0206100 PROTEIN"/>
    <property type="match status" value="1"/>
</dbReference>